<evidence type="ECO:0000313" key="4">
    <source>
        <dbReference type="EMBL" id="KAL3275436.1"/>
    </source>
</evidence>
<dbReference type="PANTHER" id="PTHR22775">
    <property type="entry name" value="SORTING NEXIN"/>
    <property type="match status" value="1"/>
</dbReference>
<proteinExistence type="predicted"/>
<keyword evidence="1" id="KW-0812">Transmembrane</keyword>
<dbReference type="Pfam" id="PF00615">
    <property type="entry name" value="RGS"/>
    <property type="match status" value="1"/>
</dbReference>
<keyword evidence="1" id="KW-1133">Transmembrane helix</keyword>
<feature type="domain" description="PXA" evidence="3">
    <location>
        <begin position="117"/>
        <end position="292"/>
    </location>
</feature>
<dbReference type="InterPro" id="IPR036305">
    <property type="entry name" value="RGS_sf"/>
</dbReference>
<organism evidence="4 5">
    <name type="scientific">Cryptolaemus montrouzieri</name>
    <dbReference type="NCBI Taxonomy" id="559131"/>
    <lineage>
        <taxon>Eukaryota</taxon>
        <taxon>Metazoa</taxon>
        <taxon>Ecdysozoa</taxon>
        <taxon>Arthropoda</taxon>
        <taxon>Hexapoda</taxon>
        <taxon>Insecta</taxon>
        <taxon>Pterygota</taxon>
        <taxon>Neoptera</taxon>
        <taxon>Endopterygota</taxon>
        <taxon>Coleoptera</taxon>
        <taxon>Polyphaga</taxon>
        <taxon>Cucujiformia</taxon>
        <taxon>Coccinelloidea</taxon>
        <taxon>Coccinellidae</taxon>
        <taxon>Scymninae</taxon>
        <taxon>Scymnini</taxon>
        <taxon>Cryptolaemus</taxon>
    </lineage>
</organism>
<evidence type="ECO:0000313" key="5">
    <source>
        <dbReference type="Proteomes" id="UP001516400"/>
    </source>
</evidence>
<feature type="transmembrane region" description="Helical" evidence="1">
    <location>
        <begin position="21"/>
        <end position="37"/>
    </location>
</feature>
<evidence type="ECO:0000259" key="3">
    <source>
        <dbReference type="PROSITE" id="PS51207"/>
    </source>
</evidence>
<dbReference type="InterPro" id="IPR001683">
    <property type="entry name" value="PX_dom"/>
</dbReference>
<dbReference type="SMART" id="SM00315">
    <property type="entry name" value="RGS"/>
    <property type="match status" value="1"/>
</dbReference>
<dbReference type="InterPro" id="IPR003114">
    <property type="entry name" value="Phox_assoc"/>
</dbReference>
<dbReference type="InterPro" id="IPR044926">
    <property type="entry name" value="RGS_subdomain_2"/>
</dbReference>
<protein>
    <recommendedName>
        <fullName evidence="6">Sorting nexin-14-like</fullName>
    </recommendedName>
</protein>
<dbReference type="SMART" id="SM00313">
    <property type="entry name" value="PXA"/>
    <property type="match status" value="1"/>
</dbReference>
<dbReference type="PROSITE" id="PS51207">
    <property type="entry name" value="PXA"/>
    <property type="match status" value="1"/>
</dbReference>
<dbReference type="EMBL" id="JABFTP020000083">
    <property type="protein sequence ID" value="KAL3275436.1"/>
    <property type="molecule type" value="Genomic_DNA"/>
</dbReference>
<dbReference type="InterPro" id="IPR016137">
    <property type="entry name" value="RGS"/>
</dbReference>
<dbReference type="Pfam" id="PF00787">
    <property type="entry name" value="PX"/>
    <property type="match status" value="1"/>
</dbReference>
<accession>A0ABD2N9J1</accession>
<dbReference type="PROSITE" id="PS50132">
    <property type="entry name" value="RGS"/>
    <property type="match status" value="1"/>
</dbReference>
<comment type="caution">
    <text evidence="4">The sequence shown here is derived from an EMBL/GenBank/DDBJ whole genome shotgun (WGS) entry which is preliminary data.</text>
</comment>
<keyword evidence="1" id="KW-0472">Membrane</keyword>
<dbReference type="SUPFAM" id="SSF48097">
    <property type="entry name" value="Regulator of G-protein signaling, RGS"/>
    <property type="match status" value="1"/>
</dbReference>
<dbReference type="AlphaFoldDB" id="A0ABD2N9J1"/>
<dbReference type="Proteomes" id="UP001516400">
    <property type="component" value="Unassembled WGS sequence"/>
</dbReference>
<gene>
    <name evidence="4" type="ORF">HHI36_020197</name>
</gene>
<dbReference type="Gene3D" id="3.30.1520.10">
    <property type="entry name" value="Phox-like domain"/>
    <property type="match status" value="1"/>
</dbReference>
<feature type="domain" description="RGS" evidence="2">
    <location>
        <begin position="324"/>
        <end position="456"/>
    </location>
</feature>
<dbReference type="SUPFAM" id="SSF64268">
    <property type="entry name" value="PX domain"/>
    <property type="match status" value="1"/>
</dbReference>
<dbReference type="PANTHER" id="PTHR22775:SF44">
    <property type="entry name" value="SORTING NEXIN-14"/>
    <property type="match status" value="1"/>
</dbReference>
<evidence type="ECO:0008006" key="6">
    <source>
        <dbReference type="Google" id="ProtNLM"/>
    </source>
</evidence>
<evidence type="ECO:0000256" key="1">
    <source>
        <dbReference type="SAM" id="Phobius"/>
    </source>
</evidence>
<dbReference type="Pfam" id="PF02194">
    <property type="entry name" value="PXA"/>
    <property type="match status" value="1"/>
</dbReference>
<dbReference type="Gene3D" id="1.10.167.10">
    <property type="entry name" value="Regulator of G-protein Signalling 4, domain 2"/>
    <property type="match status" value="1"/>
</dbReference>
<name>A0ABD2N9J1_9CUCU</name>
<keyword evidence="5" id="KW-1185">Reference proteome</keyword>
<sequence length="872" mass="100736">MFHKDLTDLMYILRKDRITRQFAIGVLLICLISSVIFSYTLAILLFSSYILGLLVCYIFIKFKKQTSSCLHRLVDFYKDYSPIPKKIAHSCSICDDLSCRRHKQDCNTVPWDDLIIDEKLNSAVENFYGRILEDFVLSWYKSLSDDESFINELQYGLRFSTASVIKRILEIDLATLISKKLLPCAIKHIDDYMYIEQIAKLKNGRLNDVAIEYLGKRLHGAVTTRNNELIYLREVTSSVLPFILPKKYFHCRNYAVLFQEIVAGWVLLPLMDVLSNPNIINSLIIIGANYKTKHVKRKELTTKVKFLHNFGYAKKDKKSLFYRDLNEIKENTELLYTFMQFLKSEDQVHLLQFCLDVDEFNNKLMAPDLSKKILEELYGEAITLHNEYISKNSINFVKCSEDISDNLKELLKDGILSIAKIKVSGPLIQAYKEVFDNLEENWLPIFFQSNEFYSCLCGSKVTAQYNKATANKVRRNESQTSTSKLSSLGKIRSALKNTTPIEGSICPPEIQSIEDGGDIAVPVCYSLFRDISKWEISISSYVSLNKVIYFHVNVKRPNTVSNEMETHRVVLRKDQDFYTLKAKLIEFHGENEICDSPLPARKAGSDIGTRMTGYERFLKKLLQNSTLRGSDLLHTFLTIEEDFSMYISTCGAPVQDLGNIYQTVAQKLRKEKGQHLDNFMNVFMASTGNDKTGKFIAPEVGDEVDNWNAGPQHIPPPKTYRNYVFNDNFGITCSKKRIFNVPNVMMKLYVAICSIVSETVESIWHIIIRRELSYGLSQQNLQYLVTFLHEVIFDDPSDLPTKLELEARKREALEILNRIPNKWPNKLLGQNFFKGLHRLWEISQHPHYNKQLTYQLLDIVIMELYPNILKNK</sequence>
<evidence type="ECO:0000259" key="2">
    <source>
        <dbReference type="PROSITE" id="PS50132"/>
    </source>
</evidence>
<dbReference type="InterPro" id="IPR036871">
    <property type="entry name" value="PX_dom_sf"/>
</dbReference>
<reference evidence="4 5" key="1">
    <citation type="journal article" date="2021" name="BMC Biol.">
        <title>Horizontally acquired antibacterial genes associated with adaptive radiation of ladybird beetles.</title>
        <authorList>
            <person name="Li H.S."/>
            <person name="Tang X.F."/>
            <person name="Huang Y.H."/>
            <person name="Xu Z.Y."/>
            <person name="Chen M.L."/>
            <person name="Du X.Y."/>
            <person name="Qiu B.Y."/>
            <person name="Chen P.T."/>
            <person name="Zhang W."/>
            <person name="Slipinski A."/>
            <person name="Escalona H.E."/>
            <person name="Waterhouse R.M."/>
            <person name="Zwick A."/>
            <person name="Pang H."/>
        </authorList>
    </citation>
    <scope>NUCLEOTIDE SEQUENCE [LARGE SCALE GENOMIC DNA]</scope>
    <source>
        <strain evidence="4">SYSU2018</strain>
    </source>
</reference>